<feature type="region of interest" description="Disordered" evidence="1">
    <location>
        <begin position="150"/>
        <end position="212"/>
    </location>
</feature>
<sequence length="366" mass="40152">MVSEDSTICSVLTAANIGALYVQYDIPASNLYSVPREHDKACSSLEGFITIYEVYLRSGLCLSLLGDLFDVLVALGVLMARFHANAIRWRRREESAAAAEIGGGGGQRWCGVGCAAWAEAIVGVVWFGRGERRRGCGRCGGGRVDGVQPAGWCRGGRRRPKPRHGTRAGGSNDGSVSCTRRGDVQGEEPRERTAADGDSDGRGHRRPRWPFGKESAVARRMRPCAEEKKGRAEERERHAVVAERNARFECFGTSFLQICRSVVEVIAKVVSGVTSISRTLHRINETLVECLAMGVKCFWDKHDESMRIGLRSKLLSVEDVFVKIRSEDPFVRAVIKLDAIKQSLDCRMEAQGAVEVVSSCYGAEVI</sequence>
<dbReference type="AlphaFoldDB" id="A0AAD3SXI3"/>
<proteinExistence type="predicted"/>
<accession>A0AAD3SXI3</accession>
<dbReference type="Proteomes" id="UP001279734">
    <property type="component" value="Unassembled WGS sequence"/>
</dbReference>
<reference evidence="2" key="1">
    <citation type="submission" date="2023-05" db="EMBL/GenBank/DDBJ databases">
        <title>Nepenthes gracilis genome sequencing.</title>
        <authorList>
            <person name="Fukushima K."/>
        </authorList>
    </citation>
    <scope>NUCLEOTIDE SEQUENCE</scope>
    <source>
        <strain evidence="2">SING2019-196</strain>
    </source>
</reference>
<feature type="compositionally biased region" description="Basic and acidic residues" evidence="1">
    <location>
        <begin position="180"/>
        <end position="202"/>
    </location>
</feature>
<evidence type="ECO:0000313" key="3">
    <source>
        <dbReference type="Proteomes" id="UP001279734"/>
    </source>
</evidence>
<evidence type="ECO:0000313" key="2">
    <source>
        <dbReference type="EMBL" id="GMH17826.1"/>
    </source>
</evidence>
<gene>
    <name evidence="2" type="ORF">Nepgr_019667</name>
</gene>
<name>A0AAD3SXI3_NEPGR</name>
<keyword evidence="3" id="KW-1185">Reference proteome</keyword>
<feature type="compositionally biased region" description="Basic residues" evidence="1">
    <location>
        <begin position="155"/>
        <end position="166"/>
    </location>
</feature>
<protein>
    <submittedName>
        <fullName evidence="2">Uncharacterized protein</fullName>
    </submittedName>
</protein>
<organism evidence="2 3">
    <name type="scientific">Nepenthes gracilis</name>
    <name type="common">Slender pitcher plant</name>
    <dbReference type="NCBI Taxonomy" id="150966"/>
    <lineage>
        <taxon>Eukaryota</taxon>
        <taxon>Viridiplantae</taxon>
        <taxon>Streptophyta</taxon>
        <taxon>Embryophyta</taxon>
        <taxon>Tracheophyta</taxon>
        <taxon>Spermatophyta</taxon>
        <taxon>Magnoliopsida</taxon>
        <taxon>eudicotyledons</taxon>
        <taxon>Gunneridae</taxon>
        <taxon>Pentapetalae</taxon>
        <taxon>Caryophyllales</taxon>
        <taxon>Nepenthaceae</taxon>
        <taxon>Nepenthes</taxon>
    </lineage>
</organism>
<evidence type="ECO:0000256" key="1">
    <source>
        <dbReference type="SAM" id="MobiDB-lite"/>
    </source>
</evidence>
<comment type="caution">
    <text evidence="2">The sequence shown here is derived from an EMBL/GenBank/DDBJ whole genome shotgun (WGS) entry which is preliminary data.</text>
</comment>
<dbReference type="EMBL" id="BSYO01000018">
    <property type="protein sequence ID" value="GMH17826.1"/>
    <property type="molecule type" value="Genomic_DNA"/>
</dbReference>